<evidence type="ECO:0000313" key="3">
    <source>
        <dbReference type="Proteomes" id="UP000298285"/>
    </source>
</evidence>
<dbReference type="Pfam" id="PF13573">
    <property type="entry name" value="SprB"/>
    <property type="match status" value="1"/>
</dbReference>
<sequence length="974" mass="105863">MTKRIIYIFSCLCISLLSSSQIGAQTCSPNFTVSTQIKNSTCLSNGEITVTLGGDTTNIFNVQYGLSSEGGFSINPQSDHVLRNIPPGTYQLTVRAFCKIDSEYSTVKNLSNLVVGGNYKVPEVSLNSDVSRKSYLGCGTGIIALNVTNGSGNFEFTITSAPAGVATPQTVTPTKSGNVYTFPNTNYPAGNYTVQVNDGCYTSVRDFTLGTISGFPTFSNLTQTAFLPDLDNTQGSCGYVKWTASSNEILANPDYKRYYNDRMYEIGAAPAGQIPTQWSDWNSTASGGMLLNISPYNIANFYSSNSLAIYIRLKGCNDIYKSFTTNIKKPTYFTYSMRDRNCNNYTYTVRPWTDYDGLFCYPLHIVVKKTTGGDIVYNNPNWLNSVNSNDIMTLEYDTQYTVTCTDQNGTVVTSSISAINRNISFTTNRFDCDSYQLVYYLPTGTHKCIPVEVTITDPNNVVVCTQTLTNTATNYSCPLEYGKTYTFTAVYADGFTYTTTRNIASTLPTSYALSTSSSYDDKCTVDKGRLYISANAGWPIGTTLTITGPTGYVSQSATMTSSSASYTMPATNLPPGTYTLTVNHGCGNPIVSTFNNPGIYNYKDLGYTSQQTCSGMKITPTGTITYKRNPTTTYYRLTSGPTGYDKTVIAPGGSFTFSAPGTYVLGILTDNNSTACVIGDTTIVYTAPPLDLDPKATSAYVCVGGTTGNISVKAMNGVAPYTYQLWNADNTVKISGVADITTSGIAHFTYGLADETYTIRINDQCGNAFKQQIMISNLETAKIVYASSNPICTGGTIQLKCITLGSTNYTWTGPNGFTSDMQNPTISNVDTNMTGWYKVSVTPEFCGIAKLDSIHVTVTPALLPTPSTADQSLEVCVREQVTLTAEVTGGEGFYTYQWQSSTDGISWFNIAGAISASYIPPTQIRSGTYYYRRITSDTTCGTTYNLIKVNVKGCYILVNPNIRNKIERKKDGTF</sequence>
<gene>
    <name evidence="2" type="ORF">E4T88_12770</name>
</gene>
<feature type="chain" id="PRO_5021427058" description="Ig-like domain-containing protein" evidence="1">
    <location>
        <begin position="25"/>
        <end position="974"/>
    </location>
</feature>
<protein>
    <recommendedName>
        <fullName evidence="4">Ig-like domain-containing protein</fullName>
    </recommendedName>
</protein>
<organism evidence="2 3">
    <name type="scientific">Dysgonomonas mossii</name>
    <dbReference type="NCBI Taxonomy" id="163665"/>
    <lineage>
        <taxon>Bacteria</taxon>
        <taxon>Pseudomonadati</taxon>
        <taxon>Bacteroidota</taxon>
        <taxon>Bacteroidia</taxon>
        <taxon>Bacteroidales</taxon>
        <taxon>Dysgonomonadaceae</taxon>
        <taxon>Dysgonomonas</taxon>
    </lineage>
</organism>
<comment type="caution">
    <text evidence="2">The sequence shown here is derived from an EMBL/GenBank/DDBJ whole genome shotgun (WGS) entry which is preliminary data.</text>
</comment>
<dbReference type="Gene3D" id="2.60.40.10">
    <property type="entry name" value="Immunoglobulins"/>
    <property type="match status" value="1"/>
</dbReference>
<dbReference type="InterPro" id="IPR013783">
    <property type="entry name" value="Ig-like_fold"/>
</dbReference>
<reference evidence="2 3" key="1">
    <citation type="submission" date="2019-03" db="EMBL/GenBank/DDBJ databases">
        <title>Diversity of the mouse oral microbiome.</title>
        <authorList>
            <person name="Joseph S."/>
            <person name="Aduse-Opoku J."/>
            <person name="Curtis M."/>
            <person name="Wade W."/>
            <person name="Hashim A."/>
        </authorList>
    </citation>
    <scope>NUCLEOTIDE SEQUENCE [LARGE SCALE GENOMIC DNA]</scope>
    <source>
        <strain evidence="2 3">P11</strain>
    </source>
</reference>
<evidence type="ECO:0000256" key="1">
    <source>
        <dbReference type="SAM" id="SignalP"/>
    </source>
</evidence>
<dbReference type="RefSeq" id="WP_135106019.1">
    <property type="nucleotide sequence ID" value="NZ_JADGKW010000004.1"/>
</dbReference>
<feature type="signal peptide" evidence="1">
    <location>
        <begin position="1"/>
        <end position="24"/>
    </location>
</feature>
<name>A0A4Y9IJK7_9BACT</name>
<dbReference type="EMBL" id="SPPK01000004">
    <property type="protein sequence ID" value="TFU88737.1"/>
    <property type="molecule type" value="Genomic_DNA"/>
</dbReference>
<accession>A0A4Y9IJK7</accession>
<dbReference type="InterPro" id="IPR025667">
    <property type="entry name" value="SprB_repeat"/>
</dbReference>
<dbReference type="OrthoDB" id="993885at2"/>
<dbReference type="Proteomes" id="UP000298285">
    <property type="component" value="Unassembled WGS sequence"/>
</dbReference>
<proteinExistence type="predicted"/>
<evidence type="ECO:0008006" key="4">
    <source>
        <dbReference type="Google" id="ProtNLM"/>
    </source>
</evidence>
<evidence type="ECO:0000313" key="2">
    <source>
        <dbReference type="EMBL" id="TFU88737.1"/>
    </source>
</evidence>
<dbReference type="Gene3D" id="2.60.40.2700">
    <property type="match status" value="1"/>
</dbReference>
<keyword evidence="1" id="KW-0732">Signal</keyword>
<dbReference type="AlphaFoldDB" id="A0A4Y9IJK7"/>